<dbReference type="Pfam" id="PF01590">
    <property type="entry name" value="GAF"/>
    <property type="match status" value="1"/>
</dbReference>
<protein>
    <submittedName>
        <fullName evidence="2">GAF domain-containing protein</fullName>
    </submittedName>
</protein>
<evidence type="ECO:0000313" key="3">
    <source>
        <dbReference type="Proteomes" id="UP001629230"/>
    </source>
</evidence>
<dbReference type="Proteomes" id="UP001629230">
    <property type="component" value="Unassembled WGS sequence"/>
</dbReference>
<dbReference type="EMBL" id="JAQQEZ010000026">
    <property type="protein sequence ID" value="MFM0005071.1"/>
    <property type="molecule type" value="Genomic_DNA"/>
</dbReference>
<proteinExistence type="predicted"/>
<dbReference type="RefSeq" id="WP_408179844.1">
    <property type="nucleotide sequence ID" value="NZ_JAQQEZ010000026.1"/>
</dbReference>
<evidence type="ECO:0000313" key="2">
    <source>
        <dbReference type="EMBL" id="MFM0005071.1"/>
    </source>
</evidence>
<keyword evidence="3" id="KW-1185">Reference proteome</keyword>
<comment type="caution">
    <text evidence="2">The sequence shown here is derived from an EMBL/GenBank/DDBJ whole genome shotgun (WGS) entry which is preliminary data.</text>
</comment>
<evidence type="ECO:0000259" key="1">
    <source>
        <dbReference type="Pfam" id="PF01590"/>
    </source>
</evidence>
<dbReference type="InterPro" id="IPR029016">
    <property type="entry name" value="GAF-like_dom_sf"/>
</dbReference>
<accession>A0ABW9AZC7</accession>
<sequence>MDESNTSMNCFPSPDRDTSIMSVWDRMLQGDTSRSRILRGVVDRSWHRCLDGQVSPGLDCAPPPLEEDRVFELRSKNERLLSASLPTILQAREFLLQTGTVLLLTDADGMILELAGDQSTWEPAGEIRLIPGCGWTELNCGTNAIGTALALGQPVQIHGAEHFCEGIKRWTCSATVIRDPLDGSVLGVIDHSGLAQSYNQQSLALIVSLAAQIESRLGKVAMERRLRLLERCMGYAARAHGIIVTDERGRLVQANSRAQAALARLGVSTGIHHVFPRPELAMIARGVMPPEMPDWLRQVQIEAINEGADTLGFLLAISAASRRPDYRSAQYP</sequence>
<reference evidence="2 3" key="1">
    <citation type="journal article" date="2024" name="Chem. Sci.">
        <title>Discovery of megapolipeptins by genome mining of a Burkholderiales bacteria collection.</title>
        <authorList>
            <person name="Paulo B.S."/>
            <person name="Recchia M.J.J."/>
            <person name="Lee S."/>
            <person name="Fergusson C.H."/>
            <person name="Romanowski S.B."/>
            <person name="Hernandez A."/>
            <person name="Krull N."/>
            <person name="Liu D.Y."/>
            <person name="Cavanagh H."/>
            <person name="Bos A."/>
            <person name="Gray C.A."/>
            <person name="Murphy B.T."/>
            <person name="Linington R.G."/>
            <person name="Eustaquio A.S."/>
        </authorList>
    </citation>
    <scope>NUCLEOTIDE SEQUENCE [LARGE SCALE GENOMIC DNA]</scope>
    <source>
        <strain evidence="2 3">RL17-350-BIC-A</strain>
    </source>
</reference>
<name>A0ABW9AZC7_9BURK</name>
<gene>
    <name evidence="2" type="ORF">PQR57_29135</name>
</gene>
<organism evidence="2 3">
    <name type="scientific">Paraburkholderia dipogonis</name>
    <dbReference type="NCBI Taxonomy" id="1211383"/>
    <lineage>
        <taxon>Bacteria</taxon>
        <taxon>Pseudomonadati</taxon>
        <taxon>Pseudomonadota</taxon>
        <taxon>Betaproteobacteria</taxon>
        <taxon>Burkholderiales</taxon>
        <taxon>Burkholderiaceae</taxon>
        <taxon>Paraburkholderia</taxon>
    </lineage>
</organism>
<dbReference type="Gene3D" id="3.30.450.40">
    <property type="match status" value="1"/>
</dbReference>
<feature type="domain" description="GAF" evidence="1">
    <location>
        <begin position="85"/>
        <end position="216"/>
    </location>
</feature>
<dbReference type="InterPro" id="IPR003018">
    <property type="entry name" value="GAF"/>
</dbReference>